<protein>
    <submittedName>
        <fullName evidence="3 4">Uncharacterized protein</fullName>
    </submittedName>
</protein>
<feature type="compositionally biased region" description="Low complexity" evidence="1">
    <location>
        <begin position="91"/>
        <end position="104"/>
    </location>
</feature>
<organism evidence="2 4">
    <name type="scientific">Plectus sambesii</name>
    <dbReference type="NCBI Taxonomy" id="2011161"/>
    <lineage>
        <taxon>Eukaryota</taxon>
        <taxon>Metazoa</taxon>
        <taxon>Ecdysozoa</taxon>
        <taxon>Nematoda</taxon>
        <taxon>Chromadorea</taxon>
        <taxon>Plectida</taxon>
        <taxon>Plectina</taxon>
        <taxon>Plectoidea</taxon>
        <taxon>Plectidae</taxon>
        <taxon>Plectus</taxon>
    </lineage>
</organism>
<dbReference type="WBParaSite" id="PSAMB.scaffold4043size15896.g23275.t1">
    <property type="protein sequence ID" value="PSAMB.scaffold4043size15896.g23275.t1"/>
    <property type="gene ID" value="PSAMB.scaffold4043size15896.g23275"/>
</dbReference>
<evidence type="ECO:0000256" key="1">
    <source>
        <dbReference type="SAM" id="MobiDB-lite"/>
    </source>
</evidence>
<feature type="compositionally biased region" description="Basic and acidic residues" evidence="1">
    <location>
        <begin position="68"/>
        <end position="89"/>
    </location>
</feature>
<name>A0A914WF53_9BILA</name>
<evidence type="ECO:0000313" key="4">
    <source>
        <dbReference type="WBParaSite" id="PSAMB.scaffold4043size15896.g23279.t1"/>
    </source>
</evidence>
<dbReference type="WBParaSite" id="PSAMB.scaffold4043size15896.g23279.t1">
    <property type="protein sequence ID" value="PSAMB.scaffold4043size15896.g23279.t1"/>
    <property type="gene ID" value="PSAMB.scaffold4043size15896.g23279"/>
</dbReference>
<accession>A0A914WF53</accession>
<sequence length="104" mass="11051">MLDPSTVARFKRVDPPFLSALRPAKRQSQPMRSAALATLKSDRSLTLFSSAAAASTETVVDSDAEESGAERNEHDEHGERVDTSEKEHTGPSSSPLSPASSATP</sequence>
<evidence type="ECO:0000313" key="2">
    <source>
        <dbReference type="Proteomes" id="UP000887566"/>
    </source>
</evidence>
<proteinExistence type="predicted"/>
<dbReference type="AlphaFoldDB" id="A0A914WF53"/>
<dbReference type="Proteomes" id="UP000887566">
    <property type="component" value="Unplaced"/>
</dbReference>
<reference evidence="3 4" key="1">
    <citation type="submission" date="2022-11" db="UniProtKB">
        <authorList>
            <consortium name="WormBaseParasite"/>
        </authorList>
    </citation>
    <scope>IDENTIFICATION</scope>
</reference>
<feature type="region of interest" description="Disordered" evidence="1">
    <location>
        <begin position="53"/>
        <end position="104"/>
    </location>
</feature>
<keyword evidence="2" id="KW-1185">Reference proteome</keyword>
<evidence type="ECO:0000313" key="3">
    <source>
        <dbReference type="WBParaSite" id="PSAMB.scaffold4043size15896.g23275.t1"/>
    </source>
</evidence>